<name>A0AAD3SVU4_NEPGR</name>
<sequence>MPWGSKEHDPSTHRASLDKECIPGSKEAAIETPPFSNKQIRIYPMKKQECRKDIFGTTSKLHIPPTAKLSWNFCSNSNTGRNTRLNQKPNAPYIVIIYTTADAPMHHTCT</sequence>
<proteinExistence type="predicted"/>
<protein>
    <submittedName>
        <fullName evidence="2">Uncharacterized protein</fullName>
    </submittedName>
</protein>
<accession>A0AAD3SVU4</accession>
<feature type="compositionally biased region" description="Basic and acidic residues" evidence="1">
    <location>
        <begin position="1"/>
        <end position="21"/>
    </location>
</feature>
<evidence type="ECO:0000313" key="2">
    <source>
        <dbReference type="EMBL" id="GMH18473.1"/>
    </source>
</evidence>
<evidence type="ECO:0000313" key="3">
    <source>
        <dbReference type="Proteomes" id="UP001279734"/>
    </source>
</evidence>
<gene>
    <name evidence="2" type="ORF">Nepgr_020314</name>
</gene>
<reference evidence="2" key="1">
    <citation type="submission" date="2023-05" db="EMBL/GenBank/DDBJ databases">
        <title>Nepenthes gracilis genome sequencing.</title>
        <authorList>
            <person name="Fukushima K."/>
        </authorList>
    </citation>
    <scope>NUCLEOTIDE SEQUENCE</scope>
    <source>
        <strain evidence="2">SING2019-196</strain>
    </source>
</reference>
<dbReference type="Proteomes" id="UP001279734">
    <property type="component" value="Unassembled WGS sequence"/>
</dbReference>
<evidence type="ECO:0000256" key="1">
    <source>
        <dbReference type="SAM" id="MobiDB-lite"/>
    </source>
</evidence>
<keyword evidence="3" id="KW-1185">Reference proteome</keyword>
<organism evidence="2 3">
    <name type="scientific">Nepenthes gracilis</name>
    <name type="common">Slender pitcher plant</name>
    <dbReference type="NCBI Taxonomy" id="150966"/>
    <lineage>
        <taxon>Eukaryota</taxon>
        <taxon>Viridiplantae</taxon>
        <taxon>Streptophyta</taxon>
        <taxon>Embryophyta</taxon>
        <taxon>Tracheophyta</taxon>
        <taxon>Spermatophyta</taxon>
        <taxon>Magnoliopsida</taxon>
        <taxon>eudicotyledons</taxon>
        <taxon>Gunneridae</taxon>
        <taxon>Pentapetalae</taxon>
        <taxon>Caryophyllales</taxon>
        <taxon>Nepenthaceae</taxon>
        <taxon>Nepenthes</taxon>
    </lineage>
</organism>
<feature type="region of interest" description="Disordered" evidence="1">
    <location>
        <begin position="1"/>
        <end position="22"/>
    </location>
</feature>
<comment type="caution">
    <text evidence="2">The sequence shown here is derived from an EMBL/GenBank/DDBJ whole genome shotgun (WGS) entry which is preliminary data.</text>
</comment>
<dbReference type="AlphaFoldDB" id="A0AAD3SVU4"/>
<dbReference type="EMBL" id="BSYO01000019">
    <property type="protein sequence ID" value="GMH18473.1"/>
    <property type="molecule type" value="Genomic_DNA"/>
</dbReference>